<dbReference type="Pfam" id="PF17853">
    <property type="entry name" value="GGDEF_2"/>
    <property type="match status" value="1"/>
</dbReference>
<dbReference type="RefSeq" id="WP_142384147.1">
    <property type="nucleotide sequence ID" value="NZ_PGVE01000106.1"/>
</dbReference>
<comment type="caution">
    <text evidence="3">The sequence shown here is derived from an EMBL/GenBank/DDBJ whole genome shotgun (WGS) entry which is preliminary data.</text>
</comment>
<evidence type="ECO:0000256" key="1">
    <source>
        <dbReference type="ARBA" id="ARBA00006754"/>
    </source>
</evidence>
<dbReference type="Gene3D" id="3.30.450.40">
    <property type="match status" value="2"/>
</dbReference>
<evidence type="ECO:0000313" key="3">
    <source>
        <dbReference type="EMBL" id="PLS01146.1"/>
    </source>
</evidence>
<feature type="domain" description="GAF" evidence="2">
    <location>
        <begin position="12"/>
        <end position="163"/>
    </location>
</feature>
<dbReference type="InterPro" id="IPR003018">
    <property type="entry name" value="GAF"/>
</dbReference>
<dbReference type="PANTHER" id="PTHR33744">
    <property type="entry name" value="CARBOHYDRATE DIACID REGULATOR"/>
    <property type="match status" value="1"/>
</dbReference>
<comment type="similarity">
    <text evidence="1">Belongs to the CdaR family.</text>
</comment>
<dbReference type="OrthoDB" id="9792148at2"/>
<feature type="non-terminal residue" evidence="3">
    <location>
        <position position="1"/>
    </location>
</feature>
<name>A0A2N5H6L2_9BACI</name>
<reference evidence="3 4" key="1">
    <citation type="submission" date="2017-11" db="EMBL/GenBank/DDBJ databases">
        <title>Comparitive Functional Genomics of Dry Heat Resistant strains isolated from the Viking Spacecraft.</title>
        <authorList>
            <person name="Seuylemezian A."/>
            <person name="Cooper K."/>
            <person name="Vaishampayan P."/>
        </authorList>
    </citation>
    <scope>NUCLEOTIDE SEQUENCE [LARGE SCALE GENOMIC DNA]</scope>
    <source>
        <strain evidence="3 4">V32-6</strain>
    </source>
</reference>
<proteinExistence type="inferred from homology"/>
<dbReference type="InterPro" id="IPR025736">
    <property type="entry name" value="PucR_C-HTH_dom"/>
</dbReference>
<keyword evidence="4" id="KW-1185">Reference proteome</keyword>
<dbReference type="Pfam" id="PF13556">
    <property type="entry name" value="HTH_30"/>
    <property type="match status" value="1"/>
</dbReference>
<evidence type="ECO:0000313" key="4">
    <source>
        <dbReference type="Proteomes" id="UP000234950"/>
    </source>
</evidence>
<dbReference type="AlphaFoldDB" id="A0A2N5H6L2"/>
<accession>A0A2N5H6L2</accession>
<dbReference type="InterPro" id="IPR042070">
    <property type="entry name" value="PucR_C-HTH_sf"/>
</dbReference>
<dbReference type="PANTHER" id="PTHR33744:SF1">
    <property type="entry name" value="DNA-BINDING TRANSCRIPTIONAL ACTIVATOR ADER"/>
    <property type="match status" value="1"/>
</dbReference>
<gene>
    <name evidence="3" type="ORF">CVD27_26790</name>
</gene>
<dbReference type="Pfam" id="PF13492">
    <property type="entry name" value="GAF_3"/>
    <property type="match status" value="1"/>
</dbReference>
<dbReference type="InterPro" id="IPR041522">
    <property type="entry name" value="CdaR_GGDEF"/>
</dbReference>
<dbReference type="SMART" id="SM00065">
    <property type="entry name" value="GAF"/>
    <property type="match status" value="1"/>
</dbReference>
<dbReference type="InterPro" id="IPR051448">
    <property type="entry name" value="CdaR-like_regulators"/>
</dbReference>
<evidence type="ECO:0000259" key="2">
    <source>
        <dbReference type="SMART" id="SM00065"/>
    </source>
</evidence>
<protein>
    <recommendedName>
        <fullName evidence="2">GAF domain-containing protein</fullName>
    </recommendedName>
</protein>
<dbReference type="SUPFAM" id="SSF55781">
    <property type="entry name" value="GAF domain-like"/>
    <property type="match status" value="1"/>
</dbReference>
<sequence>QQINLEISSLKKLEEVLNISAKRLKDVSKAHIIFLFLVDEKKPHNYIIKAVAGASAQNYIGYRLDIRNSVFEKTIDDKEIYIIDKFNESPIELDVFSKYIAENEGIQSSIYSPILLNDRCTGVLVLSRKVPYRSTKAHIKMLSQYCQHLAIVMENSRLYTKELQISNLNQQVLYATLDEGYANTVQRLEKIINSPILLVDENGNTIYKTDSTNPYPTYQYILKFQMEITQLILSMSFDRLQRKSQRLRNGKVLTIFPIVLKNKNVGFLIIPRVFDDRDDLDILAIEQFKNVIALKINQEKSITEMELSLKRDYLYELLLGLESEENLCRKGRFLAFNFEEPHKILVLRLNKQSHEMTDLVIEKIRNRMDIASVEFNMIHNNKLVVISREEDAEKLSGKLLELHDSLYPDYPATIGISNIVITPNDYVNGYWEAKKACEFGLHFDTTQKEIHFDDLGIVGMLLQADHVERISRFKEKYLNKLIQYDLESNTDLINTLKVYLENESVIQSSAKVLFVHYNTLRNRIKRIEEILELDLNDAQTKLNLRIALIIHKLVSN</sequence>
<dbReference type="Proteomes" id="UP000234950">
    <property type="component" value="Unassembled WGS sequence"/>
</dbReference>
<dbReference type="EMBL" id="PGVE01000106">
    <property type="protein sequence ID" value="PLS01146.1"/>
    <property type="molecule type" value="Genomic_DNA"/>
</dbReference>
<dbReference type="Gene3D" id="1.10.10.2840">
    <property type="entry name" value="PucR C-terminal helix-turn-helix domain"/>
    <property type="match status" value="1"/>
</dbReference>
<dbReference type="InterPro" id="IPR029016">
    <property type="entry name" value="GAF-like_dom_sf"/>
</dbReference>
<organism evidence="3 4">
    <name type="scientific">Neobacillus cucumis</name>
    <dbReference type="NCBI Taxonomy" id="1740721"/>
    <lineage>
        <taxon>Bacteria</taxon>
        <taxon>Bacillati</taxon>
        <taxon>Bacillota</taxon>
        <taxon>Bacilli</taxon>
        <taxon>Bacillales</taxon>
        <taxon>Bacillaceae</taxon>
        <taxon>Neobacillus</taxon>
    </lineage>
</organism>